<sequence length="112" mass="13114">MGCLQKDEMQKRKEKPRKKKKKTKTKRNQRRILTESVGKTETPCGGGVRRREEKGTWGRGRREMDITRSTYGRNIHNHVRVEQEERISILSSEKYTAKRDKNRPSRSLTGSG</sequence>
<name>C5FM45_ARTOC</name>
<gene>
    <name evidence="2" type="ORF">MCYG_03586</name>
</gene>
<protein>
    <submittedName>
        <fullName evidence="2">Uncharacterized protein</fullName>
    </submittedName>
</protein>
<dbReference type="HOGENOM" id="CLU_2145271_0_0_1"/>
<evidence type="ECO:0000256" key="1">
    <source>
        <dbReference type="SAM" id="MobiDB-lite"/>
    </source>
</evidence>
<evidence type="ECO:0000313" key="2">
    <source>
        <dbReference type="EMBL" id="EEQ30767.1"/>
    </source>
</evidence>
<dbReference type="RefSeq" id="XP_002848080.1">
    <property type="nucleotide sequence ID" value="XM_002848034.1"/>
</dbReference>
<reference evidence="3" key="1">
    <citation type="journal article" date="2012" name="MBio">
        <title>Comparative genome analysis of Trichophyton rubrum and related dermatophytes reveals candidate genes involved in infection.</title>
        <authorList>
            <person name="Martinez D.A."/>
            <person name="Oliver B.G."/>
            <person name="Graeser Y."/>
            <person name="Goldberg J.M."/>
            <person name="Li W."/>
            <person name="Martinez-Rossi N.M."/>
            <person name="Monod M."/>
            <person name="Shelest E."/>
            <person name="Barton R.C."/>
            <person name="Birch E."/>
            <person name="Brakhage A.A."/>
            <person name="Chen Z."/>
            <person name="Gurr S.J."/>
            <person name="Heiman D."/>
            <person name="Heitman J."/>
            <person name="Kosti I."/>
            <person name="Rossi A."/>
            <person name="Saif S."/>
            <person name="Samalova M."/>
            <person name="Saunders C.W."/>
            <person name="Shea T."/>
            <person name="Summerbell R.C."/>
            <person name="Xu J."/>
            <person name="Young S."/>
            <person name="Zeng Q."/>
            <person name="Birren B.W."/>
            <person name="Cuomo C.A."/>
            <person name="White T.C."/>
        </authorList>
    </citation>
    <scope>NUCLEOTIDE SEQUENCE [LARGE SCALE GENOMIC DNA]</scope>
    <source>
        <strain evidence="3">ATCC MYA-4605 / CBS 113480</strain>
    </source>
</reference>
<evidence type="ECO:0000313" key="3">
    <source>
        <dbReference type="Proteomes" id="UP000002035"/>
    </source>
</evidence>
<dbReference type="Proteomes" id="UP000002035">
    <property type="component" value="Unassembled WGS sequence"/>
</dbReference>
<keyword evidence="3" id="KW-1185">Reference proteome</keyword>
<feature type="compositionally biased region" description="Basic and acidic residues" evidence="1">
    <location>
        <begin position="1"/>
        <end position="11"/>
    </location>
</feature>
<accession>C5FM45</accession>
<dbReference type="AlphaFoldDB" id="C5FM45"/>
<feature type="compositionally biased region" description="Basic and acidic residues" evidence="1">
    <location>
        <begin position="49"/>
        <end position="63"/>
    </location>
</feature>
<feature type="region of interest" description="Disordered" evidence="1">
    <location>
        <begin position="1"/>
        <end position="63"/>
    </location>
</feature>
<feature type="region of interest" description="Disordered" evidence="1">
    <location>
        <begin position="92"/>
        <end position="112"/>
    </location>
</feature>
<proteinExistence type="predicted"/>
<dbReference type="VEuPathDB" id="FungiDB:MCYG_03586"/>
<dbReference type="GeneID" id="9229402"/>
<feature type="compositionally biased region" description="Basic residues" evidence="1">
    <location>
        <begin position="12"/>
        <end position="30"/>
    </location>
</feature>
<organism evidence="2 3">
    <name type="scientific">Arthroderma otae (strain ATCC MYA-4605 / CBS 113480)</name>
    <name type="common">Microsporum canis</name>
    <dbReference type="NCBI Taxonomy" id="554155"/>
    <lineage>
        <taxon>Eukaryota</taxon>
        <taxon>Fungi</taxon>
        <taxon>Dikarya</taxon>
        <taxon>Ascomycota</taxon>
        <taxon>Pezizomycotina</taxon>
        <taxon>Eurotiomycetes</taxon>
        <taxon>Eurotiomycetidae</taxon>
        <taxon>Onygenales</taxon>
        <taxon>Arthrodermataceae</taxon>
        <taxon>Microsporum</taxon>
    </lineage>
</organism>
<dbReference type="EMBL" id="DS995703">
    <property type="protein sequence ID" value="EEQ30767.1"/>
    <property type="molecule type" value="Genomic_DNA"/>
</dbReference>